<dbReference type="EMBL" id="MW084976">
    <property type="protein sequence ID" value="QOV08288.1"/>
    <property type="molecule type" value="Genomic_DNA"/>
</dbReference>
<name>A0A7U3RYA4_9CAUD</name>
<keyword evidence="2" id="KW-1185">Reference proteome</keyword>
<protein>
    <submittedName>
        <fullName evidence="1">YorP-like protein</fullName>
    </submittedName>
</protein>
<sequence>MEGYRVGEELRVVDRIYGHGFKIGEIITIGGFGRDSFDGSLIIYAKGKGDEFGWSLGVDEVEKIAKIEEVEVKEDWILDPLKEDK</sequence>
<evidence type="ECO:0000313" key="1">
    <source>
        <dbReference type="EMBL" id="QOV08288.1"/>
    </source>
</evidence>
<accession>A0A7U3RYA4</accession>
<proteinExistence type="predicted"/>
<reference evidence="1 2" key="1">
    <citation type="submission" date="2020-10" db="EMBL/GenBank/DDBJ databases">
        <authorList>
            <person name="Kazantseva O.A."/>
            <person name="Piligrimova E.G."/>
            <person name="Shadrin A.M."/>
        </authorList>
    </citation>
    <scope>NUCLEOTIDE SEQUENCE [LARGE SCALE GENOMIC DNA]</scope>
</reference>
<gene>
    <name evidence="1" type="ORF">Kirov_89</name>
</gene>
<dbReference type="Proteomes" id="UP000594029">
    <property type="component" value="Segment"/>
</dbReference>
<evidence type="ECO:0000313" key="2">
    <source>
        <dbReference type="Proteomes" id="UP000594029"/>
    </source>
</evidence>
<organism evidence="1 2">
    <name type="scientific">Bacillus phage Kirov</name>
    <dbReference type="NCBI Taxonomy" id="2783539"/>
    <lineage>
        <taxon>Viruses</taxon>
        <taxon>Duplodnaviria</taxon>
        <taxon>Heunggongvirae</taxon>
        <taxon>Uroviricota</taxon>
        <taxon>Caudoviricetes</taxon>
        <taxon>Andregratiavirinae</taxon>
        <taxon>Kirovvirus</taxon>
        <taxon>Kirovvirus kirov</taxon>
    </lineage>
</organism>